<organism evidence="5 6">
    <name type="scientific">Nocardioides bruguierae</name>
    <dbReference type="NCBI Taxonomy" id="2945102"/>
    <lineage>
        <taxon>Bacteria</taxon>
        <taxon>Bacillati</taxon>
        <taxon>Actinomycetota</taxon>
        <taxon>Actinomycetes</taxon>
        <taxon>Propionibacteriales</taxon>
        <taxon>Nocardioidaceae</taxon>
        <taxon>Nocardioides</taxon>
    </lineage>
</organism>
<evidence type="ECO:0000313" key="5">
    <source>
        <dbReference type="EMBL" id="MCM0619684.1"/>
    </source>
</evidence>
<dbReference type="Pfam" id="PF01983">
    <property type="entry name" value="CofC"/>
    <property type="match status" value="1"/>
</dbReference>
<accession>A0A9X2D623</accession>
<dbReference type="InterPro" id="IPR002835">
    <property type="entry name" value="CofC"/>
</dbReference>
<dbReference type="AlphaFoldDB" id="A0A9X2D623"/>
<keyword evidence="1 5" id="KW-0808">Transferase</keyword>
<dbReference type="InterPro" id="IPR029044">
    <property type="entry name" value="Nucleotide-diphossugar_trans"/>
</dbReference>
<evidence type="ECO:0000256" key="1">
    <source>
        <dbReference type="ARBA" id="ARBA00022679"/>
    </source>
</evidence>
<gene>
    <name evidence="5" type="primary">cofC</name>
    <name evidence="5" type="ORF">M8330_05165</name>
</gene>
<evidence type="ECO:0000256" key="3">
    <source>
        <dbReference type="ARBA" id="ARBA00022741"/>
    </source>
</evidence>
<keyword evidence="3" id="KW-0547">Nucleotide-binding</keyword>
<keyword evidence="2 5" id="KW-0548">Nucleotidyltransferase</keyword>
<sequence>MPPSDAAPSPARFVVLVPVKPPVAGKSRLQGVDDGARTALAAAFARDTVAACLAAEQVAAVLVATDDAVLALALGAAGATCLPDGATGLNETLVQSAAEAARRWPDLVPVALPADLPGLEPGDLDAALAASHGALPASGHAFVPDAAGLGTTLYTAEPSAFAPRFGEGSAAAHAAAGAVDLTRTCHAPLGSLRRDVDDLVDLATAASFGVGPHTRAVLDDLGLF</sequence>
<name>A0A9X2D623_9ACTN</name>
<evidence type="ECO:0000256" key="2">
    <source>
        <dbReference type="ARBA" id="ARBA00022695"/>
    </source>
</evidence>
<dbReference type="EC" id="2.7.7.68" evidence="5"/>
<dbReference type="NCBIfam" id="TIGR03552">
    <property type="entry name" value="F420_cofC"/>
    <property type="match status" value="1"/>
</dbReference>
<protein>
    <submittedName>
        <fullName evidence="5">2-phospho-L-lactate guanylyltransferase</fullName>
        <ecNumber evidence="5">2.7.7.68</ecNumber>
    </submittedName>
</protein>
<comment type="caution">
    <text evidence="5">The sequence shown here is derived from an EMBL/GenBank/DDBJ whole genome shotgun (WGS) entry which is preliminary data.</text>
</comment>
<dbReference type="EMBL" id="JAMOIL010000005">
    <property type="protein sequence ID" value="MCM0619684.1"/>
    <property type="molecule type" value="Genomic_DNA"/>
</dbReference>
<dbReference type="PANTHER" id="PTHR40392">
    <property type="entry name" value="2-PHOSPHO-L-LACTATE GUANYLYLTRANSFERASE"/>
    <property type="match status" value="1"/>
</dbReference>
<dbReference type="Proteomes" id="UP001139485">
    <property type="component" value="Unassembled WGS sequence"/>
</dbReference>
<keyword evidence="4" id="KW-0342">GTP-binding</keyword>
<dbReference type="SUPFAM" id="SSF53448">
    <property type="entry name" value="Nucleotide-diphospho-sugar transferases"/>
    <property type="match status" value="1"/>
</dbReference>
<evidence type="ECO:0000313" key="6">
    <source>
        <dbReference type="Proteomes" id="UP001139485"/>
    </source>
</evidence>
<dbReference type="GO" id="GO:0043814">
    <property type="term" value="F:phospholactate guanylyltransferase activity"/>
    <property type="evidence" value="ECO:0007669"/>
    <property type="project" value="UniProtKB-EC"/>
</dbReference>
<evidence type="ECO:0000256" key="4">
    <source>
        <dbReference type="ARBA" id="ARBA00023134"/>
    </source>
</evidence>
<dbReference type="Gene3D" id="3.90.550.10">
    <property type="entry name" value="Spore Coat Polysaccharide Biosynthesis Protein SpsA, Chain A"/>
    <property type="match status" value="1"/>
</dbReference>
<dbReference type="RefSeq" id="WP_250826456.1">
    <property type="nucleotide sequence ID" value="NZ_JAMOIL010000005.1"/>
</dbReference>
<proteinExistence type="predicted"/>
<dbReference type="GO" id="GO:0005525">
    <property type="term" value="F:GTP binding"/>
    <property type="evidence" value="ECO:0007669"/>
    <property type="project" value="UniProtKB-KW"/>
</dbReference>
<reference evidence="5" key="1">
    <citation type="submission" date="2022-05" db="EMBL/GenBank/DDBJ databases">
        <authorList>
            <person name="Tuo L."/>
        </authorList>
    </citation>
    <scope>NUCLEOTIDE SEQUENCE</scope>
    <source>
        <strain evidence="5">BSK12Z-4</strain>
    </source>
</reference>
<dbReference type="PANTHER" id="PTHR40392:SF1">
    <property type="entry name" value="2-PHOSPHO-L-LACTATE GUANYLYLTRANSFERASE"/>
    <property type="match status" value="1"/>
</dbReference>
<keyword evidence="6" id="KW-1185">Reference proteome</keyword>